<dbReference type="PANTHER" id="PTHR43585">
    <property type="entry name" value="FUMIPYRROLE BIOSYNTHESIS PROTEIN C"/>
    <property type="match status" value="1"/>
</dbReference>
<evidence type="ECO:0000313" key="7">
    <source>
        <dbReference type="Proteomes" id="UP000319103"/>
    </source>
</evidence>
<dbReference type="GO" id="GO:0046872">
    <property type="term" value="F:metal ion binding"/>
    <property type="evidence" value="ECO:0007669"/>
    <property type="project" value="InterPro"/>
</dbReference>
<dbReference type="Gene3D" id="3.30.470.20">
    <property type="entry name" value="ATP-grasp fold, B domain"/>
    <property type="match status" value="1"/>
</dbReference>
<dbReference type="PROSITE" id="PS50975">
    <property type="entry name" value="ATP_GRASP"/>
    <property type="match status" value="1"/>
</dbReference>
<reference evidence="6 7" key="1">
    <citation type="submission" date="2019-06" db="EMBL/GenBank/DDBJ databases">
        <title>Description of Kitasatospora acidophila sp. nov. isolated from pine grove soil, and reclassification of Streptomyces novaecaesareae to Kitasatospora novaeceasareae comb. nov.</title>
        <authorList>
            <person name="Kim M.J."/>
        </authorList>
    </citation>
    <scope>NUCLEOTIDE SEQUENCE [LARGE SCALE GENOMIC DNA]</scope>
    <source>
        <strain evidence="6 7">MMS16-CNU292</strain>
    </source>
</reference>
<dbReference type="AlphaFoldDB" id="A0A540VYP9"/>
<evidence type="ECO:0000256" key="1">
    <source>
        <dbReference type="ARBA" id="ARBA00022598"/>
    </source>
</evidence>
<accession>A0A540VYP9</accession>
<dbReference type="EMBL" id="VIGB01000003">
    <property type="protein sequence ID" value="TQF01889.1"/>
    <property type="molecule type" value="Genomic_DNA"/>
</dbReference>
<evidence type="ECO:0000259" key="5">
    <source>
        <dbReference type="PROSITE" id="PS50975"/>
    </source>
</evidence>
<keyword evidence="1" id="KW-0436">Ligase</keyword>
<evidence type="ECO:0000256" key="2">
    <source>
        <dbReference type="ARBA" id="ARBA00022741"/>
    </source>
</evidence>
<keyword evidence="3 4" id="KW-0067">ATP-binding</keyword>
<gene>
    <name evidence="6" type="ORF">E6W39_05930</name>
</gene>
<dbReference type="GO" id="GO:0005524">
    <property type="term" value="F:ATP binding"/>
    <property type="evidence" value="ECO:0007669"/>
    <property type="project" value="UniProtKB-UniRule"/>
</dbReference>
<evidence type="ECO:0000256" key="4">
    <source>
        <dbReference type="PROSITE-ProRule" id="PRU00409"/>
    </source>
</evidence>
<dbReference type="PANTHER" id="PTHR43585:SF2">
    <property type="entry name" value="ATP-GRASP ENZYME FSQD"/>
    <property type="match status" value="1"/>
</dbReference>
<name>A0A540VYP9_9ACTN</name>
<dbReference type="Pfam" id="PF18603">
    <property type="entry name" value="LAL_C2"/>
    <property type="match status" value="1"/>
</dbReference>
<feature type="domain" description="ATP-grasp" evidence="5">
    <location>
        <begin position="111"/>
        <end position="302"/>
    </location>
</feature>
<dbReference type="InterPro" id="IPR011761">
    <property type="entry name" value="ATP-grasp"/>
</dbReference>
<evidence type="ECO:0000256" key="3">
    <source>
        <dbReference type="ARBA" id="ARBA00022840"/>
    </source>
</evidence>
<dbReference type="SUPFAM" id="SSF56059">
    <property type="entry name" value="Glutathione synthetase ATP-binding domain-like"/>
    <property type="match status" value="1"/>
</dbReference>
<keyword evidence="2 4" id="KW-0547">Nucleotide-binding</keyword>
<dbReference type="InterPro" id="IPR040570">
    <property type="entry name" value="LAL_C2"/>
</dbReference>
<dbReference type="GO" id="GO:0016874">
    <property type="term" value="F:ligase activity"/>
    <property type="evidence" value="ECO:0007669"/>
    <property type="project" value="UniProtKB-KW"/>
</dbReference>
<comment type="caution">
    <text evidence="6">The sequence shown here is derived from an EMBL/GenBank/DDBJ whole genome shotgun (WGS) entry which is preliminary data.</text>
</comment>
<keyword evidence="7" id="KW-1185">Reference proteome</keyword>
<sequence length="410" mass="45015">MRVLVVGTNRMCHDRLRDLGHEMVLFVPRGRARREDAVGPYRHVVVLDDQAVPEDWVGIARVLHRGAPFDAVVAYNEHTYRIVRAVSDALDVPTVVDLELFGRVLDKARMRELLEKHGIPSCRHRYARGRDAVLAAVEEIGLPCIVKPVDGEASEGVARIESAAELDAALLRVGARHLDRGVLVEEFLAGPEYSVEALSVGSRHHIVAVTRKFSDHRTFVERGHLVPAPLDAADHQAVAAYTTRVLDAFGFHDCPSHTEIVLTERGPRIIETHNRIGGDSIMDLVRLATGVDMYDLVARQSLGQDVTALLPDPVAHHQSAAVWFADPDGPTSSTLLEVRGVDRVRGLPHVHRLELLKEPGSPLVPVRQSSDRSALAITVGASPEEALARAREAIGSLRFVYAWTSAEPLD</sequence>
<dbReference type="OrthoDB" id="24041at2"/>
<dbReference type="Pfam" id="PF13535">
    <property type="entry name" value="ATP-grasp_4"/>
    <property type="match status" value="1"/>
</dbReference>
<proteinExistence type="predicted"/>
<evidence type="ECO:0000313" key="6">
    <source>
        <dbReference type="EMBL" id="TQF01889.1"/>
    </source>
</evidence>
<dbReference type="SMART" id="SM01209">
    <property type="entry name" value="GARS_A"/>
    <property type="match status" value="1"/>
</dbReference>
<dbReference type="InterPro" id="IPR052032">
    <property type="entry name" value="ATP-dep_AA_Ligase"/>
</dbReference>
<dbReference type="RefSeq" id="WP_141632611.1">
    <property type="nucleotide sequence ID" value="NZ_VIGB01000003.1"/>
</dbReference>
<organism evidence="6 7">
    <name type="scientific">Kitasatospora acidiphila</name>
    <dbReference type="NCBI Taxonomy" id="2567942"/>
    <lineage>
        <taxon>Bacteria</taxon>
        <taxon>Bacillati</taxon>
        <taxon>Actinomycetota</taxon>
        <taxon>Actinomycetes</taxon>
        <taxon>Kitasatosporales</taxon>
        <taxon>Streptomycetaceae</taxon>
        <taxon>Kitasatospora</taxon>
    </lineage>
</organism>
<protein>
    <submittedName>
        <fullName evidence="6">ATP-grasp domain-containing protein</fullName>
    </submittedName>
</protein>
<dbReference type="Proteomes" id="UP000319103">
    <property type="component" value="Unassembled WGS sequence"/>
</dbReference>